<sequence length="62" mass="6663">MSSLQLSASAQAGALFVVELSLGPHAFRTNWPFLKRRFENVEVRFGAGANDSAALIADVILT</sequence>
<organism evidence="1 2">
    <name type="scientific">Burkholderia arboris</name>
    <dbReference type="NCBI Taxonomy" id="488730"/>
    <lineage>
        <taxon>Bacteria</taxon>
        <taxon>Pseudomonadati</taxon>
        <taxon>Pseudomonadota</taxon>
        <taxon>Betaproteobacteria</taxon>
        <taxon>Burkholderiales</taxon>
        <taxon>Burkholderiaceae</taxon>
        <taxon>Burkholderia</taxon>
        <taxon>Burkholderia cepacia complex</taxon>
    </lineage>
</organism>
<accession>A0ABZ3DYY2</accession>
<name>A0ABZ3DYY2_9BURK</name>
<gene>
    <name evidence="1" type="ORF">OHZ10_34100</name>
</gene>
<dbReference type="RefSeq" id="WP_059241743.1">
    <property type="nucleotide sequence ID" value="NZ_CP109823.1"/>
</dbReference>
<dbReference type="Proteomes" id="UP001448498">
    <property type="component" value="Chromosome 2"/>
</dbReference>
<protein>
    <submittedName>
        <fullName evidence="1">Uncharacterized protein</fullName>
    </submittedName>
</protein>
<evidence type="ECO:0000313" key="2">
    <source>
        <dbReference type="Proteomes" id="UP001448498"/>
    </source>
</evidence>
<evidence type="ECO:0000313" key="1">
    <source>
        <dbReference type="EMBL" id="XAE53666.1"/>
    </source>
</evidence>
<reference evidence="1 2" key="1">
    <citation type="submission" date="2022-10" db="EMBL/GenBank/DDBJ databases">
        <title>Genomic of Burkholderia cepacia PN-1.</title>
        <authorList>
            <person name="Yang Y."/>
            <person name="Guan H."/>
            <person name="Huang J."/>
        </authorList>
    </citation>
    <scope>NUCLEOTIDE SEQUENCE [LARGE SCALE GENOMIC DNA]</scope>
    <source>
        <strain evidence="1 2">PN-1</strain>
    </source>
</reference>
<dbReference type="EMBL" id="CP109823">
    <property type="protein sequence ID" value="XAE53666.1"/>
    <property type="molecule type" value="Genomic_DNA"/>
</dbReference>
<keyword evidence="2" id="KW-1185">Reference proteome</keyword>
<proteinExistence type="predicted"/>